<evidence type="ECO:0000313" key="2">
    <source>
        <dbReference type="EMBL" id="MBX71178.1"/>
    </source>
</evidence>
<feature type="region of interest" description="Disordered" evidence="1">
    <location>
        <begin position="10"/>
        <end position="31"/>
    </location>
</feature>
<protein>
    <submittedName>
        <fullName evidence="2">Uncharacterized protein MANES_12G108100</fullName>
    </submittedName>
</protein>
<dbReference type="AlphaFoldDB" id="A0A2P2QW35"/>
<accession>A0A2P2QW35</accession>
<sequence length="31" mass="3366">MRRGLNLFFSEEDGFTRGGDQTASEPCSIGS</sequence>
<dbReference type="EMBL" id="GGEC01090694">
    <property type="protein sequence ID" value="MBX71178.1"/>
    <property type="molecule type" value="Transcribed_RNA"/>
</dbReference>
<feature type="compositionally biased region" description="Polar residues" evidence="1">
    <location>
        <begin position="19"/>
        <end position="31"/>
    </location>
</feature>
<organism evidence="2">
    <name type="scientific">Rhizophora mucronata</name>
    <name type="common">Asiatic mangrove</name>
    <dbReference type="NCBI Taxonomy" id="61149"/>
    <lineage>
        <taxon>Eukaryota</taxon>
        <taxon>Viridiplantae</taxon>
        <taxon>Streptophyta</taxon>
        <taxon>Embryophyta</taxon>
        <taxon>Tracheophyta</taxon>
        <taxon>Spermatophyta</taxon>
        <taxon>Magnoliopsida</taxon>
        <taxon>eudicotyledons</taxon>
        <taxon>Gunneridae</taxon>
        <taxon>Pentapetalae</taxon>
        <taxon>rosids</taxon>
        <taxon>fabids</taxon>
        <taxon>Malpighiales</taxon>
        <taxon>Rhizophoraceae</taxon>
        <taxon>Rhizophora</taxon>
    </lineage>
</organism>
<evidence type="ECO:0000256" key="1">
    <source>
        <dbReference type="SAM" id="MobiDB-lite"/>
    </source>
</evidence>
<proteinExistence type="predicted"/>
<name>A0A2P2QW35_RHIMU</name>
<reference evidence="2" key="1">
    <citation type="submission" date="2018-02" db="EMBL/GenBank/DDBJ databases">
        <title>Rhizophora mucronata_Transcriptome.</title>
        <authorList>
            <person name="Meera S.P."/>
            <person name="Sreeshan A."/>
            <person name="Augustine A."/>
        </authorList>
    </citation>
    <scope>NUCLEOTIDE SEQUENCE</scope>
    <source>
        <tissue evidence="2">Leaf</tissue>
    </source>
</reference>